<name>A0AAD4X6T0_9MAGN</name>
<accession>A0AAD4X6T0</accession>
<dbReference type="Proteomes" id="UP001202328">
    <property type="component" value="Unassembled WGS sequence"/>
</dbReference>
<gene>
    <name evidence="1" type="ORF">MKW98_028941</name>
</gene>
<dbReference type="PANTHER" id="PTHR34808">
    <property type="entry name" value="EXPRESSED PROTEIN"/>
    <property type="match status" value="1"/>
</dbReference>
<sequence>MARCSIELEPRTLNELELNVAREAAVDIVLNSEPGSNELASKLLTEGLKPMFSVKEMILDHEEEEEQQDSIANWYKENSGTSKTNISGKSKVVPSVNVKFDDLQMGCDPNCACNLKPLSIRKSPNSKYSIREPVSAPF</sequence>
<dbReference type="PANTHER" id="PTHR34808:SF5">
    <property type="entry name" value="SMP DOMAIN-CONTAINING PROTEIN"/>
    <property type="match status" value="1"/>
</dbReference>
<proteinExistence type="predicted"/>
<reference evidence="1" key="1">
    <citation type="submission" date="2022-04" db="EMBL/GenBank/DDBJ databases">
        <title>A functionally conserved STORR gene fusion in Papaver species that diverged 16.8 million years ago.</title>
        <authorList>
            <person name="Catania T."/>
        </authorList>
    </citation>
    <scope>NUCLEOTIDE SEQUENCE</scope>
    <source>
        <strain evidence="1">S-188037</strain>
    </source>
</reference>
<organism evidence="1 2">
    <name type="scientific">Papaver atlanticum</name>
    <dbReference type="NCBI Taxonomy" id="357466"/>
    <lineage>
        <taxon>Eukaryota</taxon>
        <taxon>Viridiplantae</taxon>
        <taxon>Streptophyta</taxon>
        <taxon>Embryophyta</taxon>
        <taxon>Tracheophyta</taxon>
        <taxon>Spermatophyta</taxon>
        <taxon>Magnoliopsida</taxon>
        <taxon>Ranunculales</taxon>
        <taxon>Papaveraceae</taxon>
        <taxon>Papaveroideae</taxon>
        <taxon>Papaver</taxon>
    </lineage>
</organism>
<dbReference type="AlphaFoldDB" id="A0AAD4X6T0"/>
<keyword evidence="2" id="KW-1185">Reference proteome</keyword>
<evidence type="ECO:0000313" key="1">
    <source>
        <dbReference type="EMBL" id="KAI3857677.1"/>
    </source>
</evidence>
<evidence type="ECO:0000313" key="2">
    <source>
        <dbReference type="Proteomes" id="UP001202328"/>
    </source>
</evidence>
<dbReference type="EMBL" id="JAJJMB010014829">
    <property type="protein sequence ID" value="KAI3857677.1"/>
    <property type="molecule type" value="Genomic_DNA"/>
</dbReference>
<protein>
    <submittedName>
        <fullName evidence="1">Uncharacterized protein</fullName>
    </submittedName>
</protein>
<comment type="caution">
    <text evidence="1">The sequence shown here is derived from an EMBL/GenBank/DDBJ whole genome shotgun (WGS) entry which is preliminary data.</text>
</comment>